<gene>
    <name evidence="12" type="primary">helD</name>
    <name evidence="12" type="ORF">ACFODT_13855</name>
</gene>
<dbReference type="InterPro" id="IPR022161">
    <property type="entry name" value="Helicase_IV_N"/>
</dbReference>
<organism evidence="12 13">
    <name type="scientific">Vibrio zhugei</name>
    <dbReference type="NCBI Taxonomy" id="2479546"/>
    <lineage>
        <taxon>Bacteria</taxon>
        <taxon>Pseudomonadati</taxon>
        <taxon>Pseudomonadota</taxon>
        <taxon>Gammaproteobacteria</taxon>
        <taxon>Vibrionales</taxon>
        <taxon>Vibrionaceae</taxon>
        <taxon>Vibrio</taxon>
    </lineage>
</organism>
<reference evidence="13" key="1">
    <citation type="journal article" date="2019" name="Int. J. Syst. Evol. Microbiol.">
        <title>The Global Catalogue of Microorganisms (GCM) 10K type strain sequencing project: providing services to taxonomists for standard genome sequencing and annotation.</title>
        <authorList>
            <consortium name="The Broad Institute Genomics Platform"/>
            <consortium name="The Broad Institute Genome Sequencing Center for Infectious Disease"/>
            <person name="Wu L."/>
            <person name="Ma J."/>
        </authorList>
    </citation>
    <scope>NUCLEOTIDE SEQUENCE [LARGE SCALE GENOMIC DNA]</scope>
    <source>
        <strain evidence="13">KCTC 62784</strain>
    </source>
</reference>
<dbReference type="CDD" id="cd18807">
    <property type="entry name" value="SF1_C_UvrD"/>
    <property type="match status" value="1"/>
</dbReference>
<keyword evidence="5 10" id="KW-0067">ATP-binding</keyword>
<evidence type="ECO:0000256" key="9">
    <source>
        <dbReference type="ARBA" id="ARBA00048988"/>
    </source>
</evidence>
<dbReference type="Proteomes" id="UP001595384">
    <property type="component" value="Unassembled WGS sequence"/>
</dbReference>
<comment type="catalytic activity">
    <reaction evidence="7">
        <text>Couples ATP hydrolysis with the unwinding of duplex DNA by translocating in the 3'-5' direction.</text>
        <dbReference type="EC" id="5.6.2.4"/>
    </reaction>
</comment>
<keyword evidence="2 10" id="KW-0547">Nucleotide-binding</keyword>
<dbReference type="PANTHER" id="PTHR11070:SF63">
    <property type="entry name" value="DNA HELICASE IV"/>
    <property type="match status" value="1"/>
</dbReference>
<evidence type="ECO:0000256" key="4">
    <source>
        <dbReference type="ARBA" id="ARBA00022806"/>
    </source>
</evidence>
<dbReference type="PANTHER" id="PTHR11070">
    <property type="entry name" value="UVRD / RECB / PCRA DNA HELICASE FAMILY MEMBER"/>
    <property type="match status" value="1"/>
</dbReference>
<evidence type="ECO:0000313" key="13">
    <source>
        <dbReference type="Proteomes" id="UP001595384"/>
    </source>
</evidence>
<feature type="domain" description="UvrD-like helicase ATP-binding" evidence="11">
    <location>
        <begin position="198"/>
        <end position="511"/>
    </location>
</feature>
<dbReference type="InterPro" id="IPR013986">
    <property type="entry name" value="DExx_box_DNA_helicase_dom_sf"/>
</dbReference>
<comment type="caution">
    <text evidence="12">The sequence shown here is derived from an EMBL/GenBank/DDBJ whole genome shotgun (WGS) entry which is preliminary data.</text>
</comment>
<dbReference type="Pfam" id="PF00580">
    <property type="entry name" value="UvrD-helicase"/>
    <property type="match status" value="1"/>
</dbReference>
<keyword evidence="6" id="KW-0413">Isomerase</keyword>
<dbReference type="RefSeq" id="WP_123014957.1">
    <property type="nucleotide sequence ID" value="NZ_AP024912.1"/>
</dbReference>
<comment type="similarity">
    <text evidence="1">Belongs to the helicase family. UvrD subfamily.</text>
</comment>
<dbReference type="InterPro" id="IPR000212">
    <property type="entry name" value="DNA_helicase_UvrD/REP"/>
</dbReference>
<evidence type="ECO:0000256" key="8">
    <source>
        <dbReference type="ARBA" id="ARBA00034808"/>
    </source>
</evidence>
<keyword evidence="3 10" id="KW-0378">Hydrolase</keyword>
<dbReference type="CDD" id="cd17932">
    <property type="entry name" value="DEXQc_UvrD"/>
    <property type="match status" value="1"/>
</dbReference>
<dbReference type="InterPro" id="IPR014016">
    <property type="entry name" value="UvrD-like_ATP-bd"/>
</dbReference>
<evidence type="ECO:0000313" key="12">
    <source>
        <dbReference type="EMBL" id="MFC3024901.1"/>
    </source>
</evidence>
<evidence type="ECO:0000256" key="3">
    <source>
        <dbReference type="ARBA" id="ARBA00022801"/>
    </source>
</evidence>
<evidence type="ECO:0000256" key="1">
    <source>
        <dbReference type="ARBA" id="ARBA00009922"/>
    </source>
</evidence>
<dbReference type="InterPro" id="IPR027417">
    <property type="entry name" value="P-loop_NTPase"/>
</dbReference>
<dbReference type="GO" id="GO:0003678">
    <property type="term" value="F:DNA helicase activity"/>
    <property type="evidence" value="ECO:0007669"/>
    <property type="project" value="UniProtKB-EC"/>
</dbReference>
<evidence type="ECO:0000256" key="7">
    <source>
        <dbReference type="ARBA" id="ARBA00034617"/>
    </source>
</evidence>
<dbReference type="EMBL" id="JBHRSE010000095">
    <property type="protein sequence ID" value="MFC3024901.1"/>
    <property type="molecule type" value="Genomic_DNA"/>
</dbReference>
<dbReference type="InterPro" id="IPR014017">
    <property type="entry name" value="DNA_helicase_UvrD-like_C"/>
</dbReference>
<evidence type="ECO:0000259" key="11">
    <source>
        <dbReference type="PROSITE" id="PS51198"/>
    </source>
</evidence>
<feature type="binding site" evidence="10">
    <location>
        <begin position="219"/>
        <end position="226"/>
    </location>
    <ligand>
        <name>ATP</name>
        <dbReference type="ChEBI" id="CHEBI:30616"/>
    </ligand>
</feature>
<evidence type="ECO:0000256" key="10">
    <source>
        <dbReference type="PROSITE-ProRule" id="PRU00560"/>
    </source>
</evidence>
<dbReference type="PROSITE" id="PS51198">
    <property type="entry name" value="UVRD_HELICASE_ATP_BIND"/>
    <property type="match status" value="1"/>
</dbReference>
<proteinExistence type="inferred from homology"/>
<comment type="catalytic activity">
    <reaction evidence="9">
        <text>ATP + H2O = ADP + phosphate + H(+)</text>
        <dbReference type="Rhea" id="RHEA:13065"/>
        <dbReference type="ChEBI" id="CHEBI:15377"/>
        <dbReference type="ChEBI" id="CHEBI:15378"/>
        <dbReference type="ChEBI" id="CHEBI:30616"/>
        <dbReference type="ChEBI" id="CHEBI:43474"/>
        <dbReference type="ChEBI" id="CHEBI:456216"/>
        <dbReference type="EC" id="5.6.2.4"/>
    </reaction>
</comment>
<dbReference type="GO" id="GO:0016787">
    <property type="term" value="F:hydrolase activity"/>
    <property type="evidence" value="ECO:0007669"/>
    <property type="project" value="UniProtKB-KW"/>
</dbReference>
<evidence type="ECO:0000256" key="5">
    <source>
        <dbReference type="ARBA" id="ARBA00022840"/>
    </source>
</evidence>
<evidence type="ECO:0000256" key="6">
    <source>
        <dbReference type="ARBA" id="ARBA00023235"/>
    </source>
</evidence>
<accession>A0ABV7CA50</accession>
<keyword evidence="4 10" id="KW-0347">Helicase</keyword>
<evidence type="ECO:0000256" key="2">
    <source>
        <dbReference type="ARBA" id="ARBA00022741"/>
    </source>
</evidence>
<dbReference type="SUPFAM" id="SSF52540">
    <property type="entry name" value="P-loop containing nucleoside triphosphate hydrolases"/>
    <property type="match status" value="1"/>
</dbReference>
<dbReference type="Pfam" id="PF12462">
    <property type="entry name" value="Helicase_IV_N"/>
    <property type="match status" value="1"/>
</dbReference>
<sequence length="687" mass="79467">MELRASKTAQFLITNEYYEVVLDKNHIVLSSVKEEEHIPFQVWNGCVKVHHGLWWGSLQFYAHERNGEQRSWLVQGLPWPQCRDWAEQAVAAYQAWHHEQCQQLSDYVPQWHQELSSILSLSSFLPHSLITQWAGRVHDDMTAMKITLEEIEQRAPQAMQKMMPWLVEPSAQLAQRNDEWIEQEKPQWQSLFEQIESSPLNESQQKAVLLNDDHNLVLAGAGSGKTSVLVARIAYLLASGLARPEDILLVAFGKQAALEMQERIEQRIGERARGVQVNTFHQLGLTILKQVDGQDVTLSPVAAEPNLKHAWCIDWLKRHWMTPTNFKRWQKHLSKWPIAYLTGDDELGSQVENPKLIAWLESQLDNLCQMGLKKKTIQERLIDHPDYTRLNSELNLCWPCYQEWQRMLKESGQVDFNLMINRATQYVNQSKYTSAWQFIMVDEYQDISPARLDLLQALCEQRPQACNLFAVGDDWQAIYQFTGSNVNLTTQFQDHFPNSTVHYLDTTYRFNEQIGAVANAFIQKNPNQIPKPLISKKSQKQKAVYVMPTSQIEKVLAQLNRKADGLKTVLFLGRNHYHEPELLKDWQNQYLSLKLHFMTCHASKGKEADYVIVVGVDETQFPMKSKNVHLDNALNHHGDEYPFAEERRLFYVALTRAKDKVWVTHNGVGSSFVQELITGDYPVVNKK</sequence>
<keyword evidence="13" id="KW-1185">Reference proteome</keyword>
<dbReference type="Pfam" id="PF13361">
    <property type="entry name" value="UvrD_C"/>
    <property type="match status" value="1"/>
</dbReference>
<dbReference type="Gene3D" id="3.40.50.300">
    <property type="entry name" value="P-loop containing nucleotide triphosphate hydrolases"/>
    <property type="match status" value="2"/>
</dbReference>
<protein>
    <recommendedName>
        <fullName evidence="8">DNA 3'-5' helicase</fullName>
        <ecNumber evidence="8">5.6.2.4</ecNumber>
    </recommendedName>
</protein>
<dbReference type="Gene3D" id="1.10.10.160">
    <property type="match status" value="1"/>
</dbReference>
<dbReference type="NCBIfam" id="NF008276">
    <property type="entry name" value="PRK11054.1"/>
    <property type="match status" value="1"/>
</dbReference>
<name>A0ABV7CA50_9VIBR</name>
<dbReference type="EC" id="5.6.2.4" evidence="8"/>